<dbReference type="EMBL" id="BK015473">
    <property type="protein sequence ID" value="DAE08732.1"/>
    <property type="molecule type" value="Genomic_DNA"/>
</dbReference>
<evidence type="ECO:0000313" key="1">
    <source>
        <dbReference type="EMBL" id="DAE08732.1"/>
    </source>
</evidence>
<accession>A0A8S5PR77</accession>
<reference evidence="1" key="1">
    <citation type="journal article" date="2021" name="Proc. Natl. Acad. Sci. U.S.A.">
        <title>A Catalog of Tens of Thousands of Viruses from Human Metagenomes Reveals Hidden Associations with Chronic Diseases.</title>
        <authorList>
            <person name="Tisza M.J."/>
            <person name="Buck C.B."/>
        </authorList>
    </citation>
    <scope>NUCLEOTIDE SEQUENCE</scope>
    <source>
        <strain evidence="1">Ct3lF2</strain>
    </source>
</reference>
<sequence>MANIEAIKNREIRGCILRALAKTQFRAISNRSLALALVSVTTDIYPHLCYLADKGYITVVGVEEDEITGVDSLINLTAKGVDLIEESIPADPGIAL</sequence>
<organism evidence="1">
    <name type="scientific">Siphoviridae sp. ct3lF2</name>
    <dbReference type="NCBI Taxonomy" id="2825324"/>
    <lineage>
        <taxon>Viruses</taxon>
        <taxon>Duplodnaviria</taxon>
        <taxon>Heunggongvirae</taxon>
        <taxon>Uroviricota</taxon>
        <taxon>Caudoviricetes</taxon>
    </lineage>
</organism>
<name>A0A8S5PR77_9CAUD</name>
<proteinExistence type="predicted"/>
<protein>
    <submittedName>
        <fullName evidence="1">YjcQ protein</fullName>
    </submittedName>
</protein>